<dbReference type="PROSITE" id="PS51154">
    <property type="entry name" value="MACRO"/>
    <property type="match status" value="1"/>
</dbReference>
<dbReference type="EMBL" id="DRZX01000265">
    <property type="protein sequence ID" value="HHS49299.1"/>
    <property type="molecule type" value="Genomic_DNA"/>
</dbReference>
<accession>A0A7C6A813</accession>
<name>A0A7C6A813_DESAE</name>
<organism evidence="2">
    <name type="scientific">Desulfurella acetivorans</name>
    <dbReference type="NCBI Taxonomy" id="33002"/>
    <lineage>
        <taxon>Bacteria</taxon>
        <taxon>Pseudomonadati</taxon>
        <taxon>Campylobacterota</taxon>
        <taxon>Desulfurellia</taxon>
        <taxon>Desulfurellales</taxon>
        <taxon>Desulfurellaceae</taxon>
        <taxon>Desulfurella</taxon>
    </lineage>
</organism>
<dbReference type="InterPro" id="IPR002589">
    <property type="entry name" value="Macro_dom"/>
</dbReference>
<evidence type="ECO:0000313" key="2">
    <source>
        <dbReference type="EMBL" id="HHS49299.1"/>
    </source>
</evidence>
<dbReference type="Gene3D" id="3.40.220.10">
    <property type="entry name" value="Leucine Aminopeptidase, subunit E, domain 1"/>
    <property type="match status" value="1"/>
</dbReference>
<feature type="domain" description="Macro" evidence="1">
    <location>
        <begin position="1"/>
        <end position="176"/>
    </location>
</feature>
<dbReference type="PANTHER" id="PTHR11106">
    <property type="entry name" value="GANGLIOSIDE INDUCED DIFFERENTIATION ASSOCIATED PROTEIN 2-RELATED"/>
    <property type="match status" value="1"/>
</dbReference>
<dbReference type="Pfam" id="PF01661">
    <property type="entry name" value="Macro"/>
    <property type="match status" value="1"/>
</dbReference>
<comment type="caution">
    <text evidence="2">The sequence shown here is derived from an EMBL/GenBank/DDBJ whole genome shotgun (WGS) entry which is preliminary data.</text>
</comment>
<protein>
    <submittedName>
        <fullName evidence="2">Macro domain-containing protein</fullName>
    </submittedName>
</protein>
<dbReference type="SMART" id="SM00506">
    <property type="entry name" value="A1pp"/>
    <property type="match status" value="1"/>
</dbReference>
<gene>
    <name evidence="2" type="ORF">ENM99_05590</name>
</gene>
<dbReference type="AlphaFoldDB" id="A0A7C6A813"/>
<sequence>MKKTISGITIECIKGDIVSQPDITAIVNAANAWLKTGGGVAGAIHRAAGFGLEEECRPLAPIKPGECVITGGHSLPNRYVIHCLGSIYGVNKPENELLANCYRNALKLAEQHKIDSIAFPAISTGAFGYPIEEAAEVAFKTIMEILPKLQHVKRIRFVLYSNRDLEIHEKTLSRLLKEIR</sequence>
<dbReference type="PANTHER" id="PTHR11106:SF27">
    <property type="entry name" value="MACRO DOMAIN-CONTAINING PROTEIN"/>
    <property type="match status" value="1"/>
</dbReference>
<evidence type="ECO:0000259" key="1">
    <source>
        <dbReference type="PROSITE" id="PS51154"/>
    </source>
</evidence>
<dbReference type="Proteomes" id="UP000886400">
    <property type="component" value="Unassembled WGS sequence"/>
</dbReference>
<dbReference type="SUPFAM" id="SSF52949">
    <property type="entry name" value="Macro domain-like"/>
    <property type="match status" value="1"/>
</dbReference>
<proteinExistence type="predicted"/>
<dbReference type="InterPro" id="IPR043472">
    <property type="entry name" value="Macro_dom-like"/>
</dbReference>
<reference evidence="2" key="1">
    <citation type="journal article" date="2020" name="mSystems">
        <title>Genome- and Community-Level Interaction Insights into Carbon Utilization and Element Cycling Functions of Hydrothermarchaeota in Hydrothermal Sediment.</title>
        <authorList>
            <person name="Zhou Z."/>
            <person name="Liu Y."/>
            <person name="Xu W."/>
            <person name="Pan J."/>
            <person name="Luo Z.H."/>
            <person name="Li M."/>
        </authorList>
    </citation>
    <scope>NUCLEOTIDE SEQUENCE [LARGE SCALE GENOMIC DNA]</scope>
    <source>
        <strain evidence="2">SpSt-1135</strain>
    </source>
</reference>
<dbReference type="CDD" id="cd02908">
    <property type="entry name" value="Macro_OAADPr_deacetylase"/>
    <property type="match status" value="1"/>
</dbReference>